<protein>
    <submittedName>
        <fullName evidence="3">DUF2637 domain-containing protein</fullName>
    </submittedName>
</protein>
<gene>
    <name evidence="3" type="ORF">ACFP2T_41740</name>
</gene>
<keyword evidence="4" id="KW-1185">Reference proteome</keyword>
<keyword evidence="2" id="KW-1133">Transmembrane helix</keyword>
<evidence type="ECO:0000313" key="4">
    <source>
        <dbReference type="Proteomes" id="UP001596203"/>
    </source>
</evidence>
<keyword evidence="2" id="KW-0812">Transmembrane</keyword>
<sequence length="269" mass="27776">MTGTKTRAERVEGVVLVAILLVVGGLAGAASFTHVHDWTMANSPAGTGDWFGWANAAISELIPLAALLTIRRRRRTGGPIGYPMFLLVAAVALSLSAQLAVAKPGLSGWLLSAVPALAFLGLSKLVLTTAPAPSSQSSSATLAAPASLANEDGARPDPVPAQVTDQDEQDGTNEVQDGGDGPQDDGQAPGVELVRLARRHAAEHRAATGRPITRDELRATLRVANGTASELLRLIREPDRPALVPVPAAAFPARNGTRPDPSIPAVAGQ</sequence>
<feature type="transmembrane region" description="Helical" evidence="2">
    <location>
        <begin position="82"/>
        <end position="102"/>
    </location>
</feature>
<evidence type="ECO:0000313" key="3">
    <source>
        <dbReference type="EMBL" id="MFC6022669.1"/>
    </source>
</evidence>
<accession>A0ABW1KPC7</accession>
<feature type="transmembrane region" description="Helical" evidence="2">
    <location>
        <begin position="50"/>
        <end position="70"/>
    </location>
</feature>
<reference evidence="4" key="1">
    <citation type="journal article" date="2019" name="Int. J. Syst. Evol. Microbiol.">
        <title>The Global Catalogue of Microorganisms (GCM) 10K type strain sequencing project: providing services to taxonomists for standard genome sequencing and annotation.</title>
        <authorList>
            <consortium name="The Broad Institute Genomics Platform"/>
            <consortium name="The Broad Institute Genome Sequencing Center for Infectious Disease"/>
            <person name="Wu L."/>
            <person name="Ma J."/>
        </authorList>
    </citation>
    <scope>NUCLEOTIDE SEQUENCE [LARGE SCALE GENOMIC DNA]</scope>
    <source>
        <strain evidence="4">ZS-35-S2</strain>
    </source>
</reference>
<proteinExistence type="predicted"/>
<feature type="compositionally biased region" description="Low complexity" evidence="1">
    <location>
        <begin position="131"/>
        <end position="149"/>
    </location>
</feature>
<name>A0ABW1KPC7_9ACTN</name>
<dbReference type="EMBL" id="JBHSPR010000060">
    <property type="protein sequence ID" value="MFC6022669.1"/>
    <property type="molecule type" value="Genomic_DNA"/>
</dbReference>
<comment type="caution">
    <text evidence="3">The sequence shown here is derived from an EMBL/GenBank/DDBJ whole genome shotgun (WGS) entry which is preliminary data.</text>
</comment>
<feature type="region of interest" description="Disordered" evidence="1">
    <location>
        <begin position="131"/>
        <end position="188"/>
    </location>
</feature>
<keyword evidence="2" id="KW-0472">Membrane</keyword>
<dbReference type="RefSeq" id="WP_377432359.1">
    <property type="nucleotide sequence ID" value="NZ_JBHSPR010000060.1"/>
</dbReference>
<organism evidence="3 4">
    <name type="scientific">Plantactinospora solaniradicis</name>
    <dbReference type="NCBI Taxonomy" id="1723736"/>
    <lineage>
        <taxon>Bacteria</taxon>
        <taxon>Bacillati</taxon>
        <taxon>Actinomycetota</taxon>
        <taxon>Actinomycetes</taxon>
        <taxon>Micromonosporales</taxon>
        <taxon>Micromonosporaceae</taxon>
        <taxon>Plantactinospora</taxon>
    </lineage>
</organism>
<dbReference type="Proteomes" id="UP001596203">
    <property type="component" value="Unassembled WGS sequence"/>
</dbReference>
<evidence type="ECO:0000256" key="1">
    <source>
        <dbReference type="SAM" id="MobiDB-lite"/>
    </source>
</evidence>
<feature type="transmembrane region" description="Helical" evidence="2">
    <location>
        <begin position="108"/>
        <end position="127"/>
    </location>
</feature>
<feature type="transmembrane region" description="Helical" evidence="2">
    <location>
        <begin position="12"/>
        <end position="30"/>
    </location>
</feature>
<evidence type="ECO:0000256" key="2">
    <source>
        <dbReference type="SAM" id="Phobius"/>
    </source>
</evidence>